<accession>A0A1H3CSP3</accession>
<keyword evidence="3" id="KW-0804">Transcription</keyword>
<dbReference type="Pfam" id="PF08220">
    <property type="entry name" value="HTH_DeoR"/>
    <property type="match status" value="1"/>
</dbReference>
<evidence type="ECO:0000256" key="1">
    <source>
        <dbReference type="ARBA" id="ARBA00022491"/>
    </source>
</evidence>
<dbReference type="Pfam" id="PF00455">
    <property type="entry name" value="DeoRC"/>
    <property type="match status" value="1"/>
</dbReference>
<dbReference type="InterPro" id="IPR036388">
    <property type="entry name" value="WH-like_DNA-bd_sf"/>
</dbReference>
<keyword evidence="1" id="KW-0678">Repressor</keyword>
<dbReference type="SMART" id="SM01134">
    <property type="entry name" value="DeoRC"/>
    <property type="match status" value="1"/>
</dbReference>
<reference evidence="6" key="1">
    <citation type="submission" date="2016-10" db="EMBL/GenBank/DDBJ databases">
        <authorList>
            <person name="Varghese N."/>
            <person name="Submissions S."/>
        </authorList>
    </citation>
    <scope>NUCLEOTIDE SEQUENCE [LARGE SCALE GENOMIC DNA]</scope>
    <source>
        <strain evidence="6">DSM 26922</strain>
    </source>
</reference>
<dbReference type="SMART" id="SM00420">
    <property type="entry name" value="HTH_DEOR"/>
    <property type="match status" value="1"/>
</dbReference>
<dbReference type="PROSITE" id="PS51000">
    <property type="entry name" value="HTH_DEOR_2"/>
    <property type="match status" value="1"/>
</dbReference>
<dbReference type="InterPro" id="IPR050313">
    <property type="entry name" value="Carb_Metab_HTH_regulators"/>
</dbReference>
<dbReference type="EMBL" id="FNOI01000009">
    <property type="protein sequence ID" value="SDX57145.1"/>
    <property type="molecule type" value="Genomic_DNA"/>
</dbReference>
<dbReference type="Gene3D" id="3.40.50.1360">
    <property type="match status" value="1"/>
</dbReference>
<dbReference type="InterPro" id="IPR037171">
    <property type="entry name" value="NagB/RpiA_transferase-like"/>
</dbReference>
<sequence length="273" mass="29605">MFIRLNTPQKCGVKEVTKGGAMVSNFRQKEILELARKDGKVTVDGLAELYDVTVQTIRRDLSELADSGRLQRVHGGAVVPSGVVNIQYEERRRLNEDGKKSIAVRCAQEIPNGASVFMNIGTTTEAVAHELLDHENLLVVTNNLNIANILAANHSCEIILAGGVLRRADGGIVGGLTVEMVKQFKFDYSVLGCSAIDADGDLLDFDGQEIIVSSTAIKRSRKVMVVADQNKFERKAPLTICSLSDVTMLFTDANLSKQLVADCTAWGTEVVVA</sequence>
<gene>
    <name evidence="5" type="ORF">SAMN04488001_3543</name>
</gene>
<dbReference type="PRINTS" id="PR00037">
    <property type="entry name" value="HTHLACR"/>
</dbReference>
<name>A0A1H3CSP3_9RHOB</name>
<dbReference type="Proteomes" id="UP000199441">
    <property type="component" value="Unassembled WGS sequence"/>
</dbReference>
<dbReference type="Gene3D" id="1.10.10.10">
    <property type="entry name" value="Winged helix-like DNA-binding domain superfamily/Winged helix DNA-binding domain"/>
    <property type="match status" value="1"/>
</dbReference>
<dbReference type="SUPFAM" id="SSF46785">
    <property type="entry name" value="Winged helix' DNA-binding domain"/>
    <property type="match status" value="1"/>
</dbReference>
<evidence type="ECO:0000259" key="4">
    <source>
        <dbReference type="PROSITE" id="PS51000"/>
    </source>
</evidence>
<dbReference type="PANTHER" id="PTHR30363">
    <property type="entry name" value="HTH-TYPE TRANSCRIPTIONAL REGULATOR SRLR-RELATED"/>
    <property type="match status" value="1"/>
</dbReference>
<dbReference type="AlphaFoldDB" id="A0A1H3CSP3"/>
<dbReference type="GO" id="GO:0003700">
    <property type="term" value="F:DNA-binding transcription factor activity"/>
    <property type="evidence" value="ECO:0007669"/>
    <property type="project" value="InterPro"/>
</dbReference>
<evidence type="ECO:0000256" key="3">
    <source>
        <dbReference type="ARBA" id="ARBA00023163"/>
    </source>
</evidence>
<keyword evidence="2" id="KW-0805">Transcription regulation</keyword>
<dbReference type="SUPFAM" id="SSF100950">
    <property type="entry name" value="NagB/RpiA/CoA transferase-like"/>
    <property type="match status" value="1"/>
</dbReference>
<dbReference type="InterPro" id="IPR001034">
    <property type="entry name" value="DeoR_HTH"/>
</dbReference>
<dbReference type="InterPro" id="IPR036390">
    <property type="entry name" value="WH_DNA-bd_sf"/>
</dbReference>
<keyword evidence="6" id="KW-1185">Reference proteome</keyword>
<evidence type="ECO:0000256" key="2">
    <source>
        <dbReference type="ARBA" id="ARBA00023015"/>
    </source>
</evidence>
<feature type="domain" description="HTH deoR-type" evidence="4">
    <location>
        <begin position="24"/>
        <end position="79"/>
    </location>
</feature>
<dbReference type="PANTHER" id="PTHR30363:SF4">
    <property type="entry name" value="GLYCEROL-3-PHOSPHATE REGULON REPRESSOR"/>
    <property type="match status" value="1"/>
</dbReference>
<proteinExistence type="predicted"/>
<evidence type="ECO:0000313" key="5">
    <source>
        <dbReference type="EMBL" id="SDX57145.1"/>
    </source>
</evidence>
<dbReference type="STRING" id="670155.SAMN04488001_3543"/>
<evidence type="ECO:0000313" key="6">
    <source>
        <dbReference type="Proteomes" id="UP000199441"/>
    </source>
</evidence>
<organism evidence="5 6">
    <name type="scientific">Litoreibacter albidus</name>
    <dbReference type="NCBI Taxonomy" id="670155"/>
    <lineage>
        <taxon>Bacteria</taxon>
        <taxon>Pseudomonadati</taxon>
        <taxon>Pseudomonadota</taxon>
        <taxon>Alphaproteobacteria</taxon>
        <taxon>Rhodobacterales</taxon>
        <taxon>Roseobacteraceae</taxon>
        <taxon>Litoreibacter</taxon>
    </lineage>
</organism>
<protein>
    <submittedName>
        <fullName evidence="5">Transcriptional regulator, DeoR family</fullName>
    </submittedName>
</protein>
<dbReference type="InterPro" id="IPR014036">
    <property type="entry name" value="DeoR-like_C"/>
</dbReference>